<dbReference type="GO" id="GO:0071162">
    <property type="term" value="C:CMG complex"/>
    <property type="evidence" value="ECO:0007669"/>
    <property type="project" value="UniProtKB-ARBA"/>
</dbReference>
<dbReference type="GO" id="GO:0006260">
    <property type="term" value="P:DNA replication"/>
    <property type="evidence" value="ECO:0007669"/>
    <property type="project" value="UniProtKB-KW"/>
</dbReference>
<dbReference type="InterPro" id="IPR056784">
    <property type="entry name" value="PSF2_N"/>
</dbReference>
<dbReference type="GO" id="GO:0000811">
    <property type="term" value="C:GINS complex"/>
    <property type="evidence" value="ECO:0007669"/>
    <property type="project" value="UniProtKB-ARBA"/>
</dbReference>
<protein>
    <recommendedName>
        <fullName evidence="5">DNA replication complex GINS protein PSF2</fullName>
    </recommendedName>
</protein>
<feature type="compositionally biased region" description="Low complexity" evidence="6">
    <location>
        <begin position="176"/>
        <end position="189"/>
    </location>
</feature>
<dbReference type="CDD" id="cd11712">
    <property type="entry name" value="GINS_A_psf2"/>
    <property type="match status" value="1"/>
</dbReference>
<sequence length="199" mass="22327">MEPSEVEFLGEKKMVSIVPHFSSGIIHLISGPVGPFRANLPVKVPIWLALNLKQQQKCRILAQDWMDTENLNELIEKEKGEKLFTEMPSDHFMDEAQMLLTAGADDIPDVDNIRTAVKDIWDLRNAKLRSSVIAFVKNQGSTYAKLDHLTAMEINSIRSLLPETLNVMLQIEESGKSSTSTESQQFSSTLDTTHSQNQS</sequence>
<dbReference type="InterPro" id="IPR021151">
    <property type="entry name" value="GINS_A"/>
</dbReference>
<dbReference type="FunFam" id="1.20.58.1020:FF:000001">
    <property type="entry name" value="DNA replication complex GINS protein PSF2"/>
    <property type="match status" value="1"/>
</dbReference>
<gene>
    <name evidence="9" type="ORF">TKK_016087</name>
</gene>
<keyword evidence="10" id="KW-1185">Reference proteome</keyword>
<feature type="domain" description="GINS subunit" evidence="7">
    <location>
        <begin position="65"/>
        <end position="169"/>
    </location>
</feature>
<evidence type="ECO:0000256" key="2">
    <source>
        <dbReference type="ARBA" id="ARBA00010565"/>
    </source>
</evidence>
<dbReference type="Gene3D" id="1.20.58.1020">
    <property type="match status" value="1"/>
</dbReference>
<dbReference type="Pfam" id="PF05916">
    <property type="entry name" value="Sld5"/>
    <property type="match status" value="1"/>
</dbReference>
<dbReference type="PIRSF" id="PIRSF028998">
    <property type="entry name" value="GINS_Psf2_subgr"/>
    <property type="match status" value="1"/>
</dbReference>
<evidence type="ECO:0000313" key="9">
    <source>
        <dbReference type="EMBL" id="KAL3388651.1"/>
    </source>
</evidence>
<feature type="compositionally biased region" description="Polar residues" evidence="6">
    <location>
        <begin position="190"/>
        <end position="199"/>
    </location>
</feature>
<evidence type="ECO:0000259" key="7">
    <source>
        <dbReference type="Pfam" id="PF05916"/>
    </source>
</evidence>
<comment type="caution">
    <text evidence="9">The sequence shown here is derived from an EMBL/GenBank/DDBJ whole genome shotgun (WGS) entry which is preliminary data.</text>
</comment>
<evidence type="ECO:0000256" key="5">
    <source>
        <dbReference type="PIRNR" id="PIRNR028998"/>
    </source>
</evidence>
<dbReference type="Gene3D" id="3.40.5.50">
    <property type="match status" value="1"/>
</dbReference>
<comment type="subcellular location">
    <subcellularLocation>
        <location evidence="1 5">Nucleus</location>
    </subcellularLocation>
</comment>
<organism evidence="9 10">
    <name type="scientific">Trichogramma kaykai</name>
    <dbReference type="NCBI Taxonomy" id="54128"/>
    <lineage>
        <taxon>Eukaryota</taxon>
        <taxon>Metazoa</taxon>
        <taxon>Ecdysozoa</taxon>
        <taxon>Arthropoda</taxon>
        <taxon>Hexapoda</taxon>
        <taxon>Insecta</taxon>
        <taxon>Pterygota</taxon>
        <taxon>Neoptera</taxon>
        <taxon>Endopterygota</taxon>
        <taxon>Hymenoptera</taxon>
        <taxon>Apocrita</taxon>
        <taxon>Proctotrupomorpha</taxon>
        <taxon>Chalcidoidea</taxon>
        <taxon>Trichogrammatidae</taxon>
        <taxon>Trichogramma</taxon>
    </lineage>
</organism>
<dbReference type="InterPro" id="IPR036224">
    <property type="entry name" value="GINS_bundle-like_dom_sf"/>
</dbReference>
<dbReference type="SUPFAM" id="SSF158573">
    <property type="entry name" value="GINS helical bundle-like"/>
    <property type="match status" value="1"/>
</dbReference>
<name>A0ABD2W764_9HYME</name>
<evidence type="ECO:0000256" key="1">
    <source>
        <dbReference type="ARBA" id="ARBA00004123"/>
    </source>
</evidence>
<dbReference type="AlphaFoldDB" id="A0ABD2W764"/>
<dbReference type="FunFam" id="3.40.5.50:FF:000001">
    <property type="entry name" value="DNA replication complex GINS protein PSF2"/>
    <property type="match status" value="1"/>
</dbReference>
<proteinExistence type="inferred from homology"/>
<feature type="region of interest" description="Disordered" evidence="6">
    <location>
        <begin position="173"/>
        <end position="199"/>
    </location>
</feature>
<dbReference type="SUPFAM" id="SSF160059">
    <property type="entry name" value="PriA/YqbF domain"/>
    <property type="match status" value="1"/>
</dbReference>
<comment type="subunit">
    <text evidence="5">Component of the GINS complex.</text>
</comment>
<dbReference type="EMBL" id="JBJJXI010000128">
    <property type="protein sequence ID" value="KAL3388651.1"/>
    <property type="molecule type" value="Genomic_DNA"/>
</dbReference>
<comment type="similarity">
    <text evidence="2 5">Belongs to the GINS2/PSF2 family.</text>
</comment>
<evidence type="ECO:0000256" key="6">
    <source>
        <dbReference type="SAM" id="MobiDB-lite"/>
    </source>
</evidence>
<keyword evidence="4 5" id="KW-0539">Nucleus</keyword>
<evidence type="ECO:0000313" key="10">
    <source>
        <dbReference type="Proteomes" id="UP001627154"/>
    </source>
</evidence>
<evidence type="ECO:0000259" key="8">
    <source>
        <dbReference type="Pfam" id="PF25005"/>
    </source>
</evidence>
<dbReference type="Pfam" id="PF25005">
    <property type="entry name" value="PSF2_N"/>
    <property type="match status" value="1"/>
</dbReference>
<dbReference type="Proteomes" id="UP001627154">
    <property type="component" value="Unassembled WGS sequence"/>
</dbReference>
<accession>A0ABD2W764</accession>
<evidence type="ECO:0000256" key="3">
    <source>
        <dbReference type="ARBA" id="ARBA00022705"/>
    </source>
</evidence>
<dbReference type="CDD" id="cd21694">
    <property type="entry name" value="GINS_B_Psf2"/>
    <property type="match status" value="1"/>
</dbReference>
<dbReference type="InterPro" id="IPR007257">
    <property type="entry name" value="GINS_Psf2"/>
</dbReference>
<dbReference type="PANTHER" id="PTHR12772">
    <property type="entry name" value="DNA REPLICATION COMPLEX GINS PROTEIN PSF2"/>
    <property type="match status" value="1"/>
</dbReference>
<evidence type="ECO:0000256" key="4">
    <source>
        <dbReference type="ARBA" id="ARBA00023242"/>
    </source>
</evidence>
<feature type="domain" description="DNA replication complex GINS protein PSF2 N-terminal" evidence="8">
    <location>
        <begin position="3"/>
        <end position="61"/>
    </location>
</feature>
<reference evidence="9 10" key="1">
    <citation type="journal article" date="2024" name="bioRxiv">
        <title>A reference genome for Trichogramma kaykai: A tiny desert-dwelling parasitoid wasp with competing sex-ratio distorters.</title>
        <authorList>
            <person name="Culotta J."/>
            <person name="Lindsey A.R."/>
        </authorList>
    </citation>
    <scope>NUCLEOTIDE SEQUENCE [LARGE SCALE GENOMIC DNA]</scope>
    <source>
        <strain evidence="9 10">KSX58</strain>
    </source>
</reference>
<keyword evidence="3 5" id="KW-0235">DNA replication</keyword>
<dbReference type="PANTHER" id="PTHR12772:SF0">
    <property type="entry name" value="DNA REPLICATION COMPLEX GINS PROTEIN PSF2"/>
    <property type="match status" value="1"/>
</dbReference>